<evidence type="ECO:0000256" key="1">
    <source>
        <dbReference type="SAM" id="MobiDB-lite"/>
    </source>
</evidence>
<dbReference type="InterPro" id="IPR021136">
    <property type="entry name" value="Flagellar_hook_control-like_C"/>
</dbReference>
<organism evidence="3 4">
    <name type="scientific">Prosthecodimorpha hirschii</name>
    <dbReference type="NCBI Taxonomy" id="665126"/>
    <lineage>
        <taxon>Bacteria</taxon>
        <taxon>Pseudomonadati</taxon>
        <taxon>Pseudomonadota</taxon>
        <taxon>Alphaproteobacteria</taxon>
        <taxon>Hyphomicrobiales</taxon>
        <taxon>Ancalomicrobiaceae</taxon>
        <taxon>Prosthecodimorpha</taxon>
    </lineage>
</organism>
<feature type="compositionally biased region" description="Low complexity" evidence="1">
    <location>
        <begin position="229"/>
        <end position="251"/>
    </location>
</feature>
<accession>A0A0P6VW34</accession>
<feature type="compositionally biased region" description="Low complexity" evidence="1">
    <location>
        <begin position="258"/>
        <end position="315"/>
    </location>
</feature>
<gene>
    <name evidence="3" type="ORF">ABB55_27445</name>
</gene>
<protein>
    <recommendedName>
        <fullName evidence="2">Flagellar hook-length control protein-like C-terminal domain-containing protein</fullName>
    </recommendedName>
</protein>
<feature type="region of interest" description="Disordered" evidence="1">
    <location>
        <begin position="229"/>
        <end position="330"/>
    </location>
</feature>
<dbReference type="Pfam" id="PF02120">
    <property type="entry name" value="Flg_hook"/>
    <property type="match status" value="1"/>
</dbReference>
<keyword evidence="4" id="KW-1185">Reference proteome</keyword>
<sequence length="762" mass="73527">MVIDVLSGRAVGVPRETAPGDFAAPRGGLVLDARILDITDKGIVRLSTRLGELDIPLSALMGAAEGVEPGRLVALAIEPGEGGGLVARLAVKAAGDAAPPAAADAVAADPAVVRRQVLGEAVMAAAARQAGMARLFADATALATAAPDRVPDAVRAAVADLLGRRLDLDRAPDARSLARAVLGSGVFHEATAAGAGPAARAGLAAGDDLKASLLRLGAALGAWLGPAAEAGGGSPSAAQVAGTAPGARGPASGPPGLPGSAAGPTGAVPGGASPADRPTAGADPPTGAGPPAGVPSPGLSSSGPGPTATPALPTGSVSGQTGGMVGARPVTGAGAAADAGMPMRTTAVGRPAGSPGTGYAPSAALLSRLPAASGQDQLLTGTVPEAVAGSTAPAGPPPGGAGSGPGPAGPGIPPPVGLPGPDAAGAAADDGGPERGPDGTAAARKAAASVGLPAPDDAGPAASDRLSGSSPAPSSAWAGADLLAAALAGGVAATGSEAEGAHEADAVARLLRTLVQLAAAAGDASAGLLPGEAPDTDVAARQLMAAHALRAAGSATVPMAGDPDGSPSPPPRRGASIQGEAPAIGHGPGAGDPVGQGRVVRQETEAALARMLLSQYASLGPEAEAAGRPAGQERAQPPQWTFELPIVARGETGIAQFRIERDERGRSGRDGKPAAPVWRVRFAFDLELFGAIHALLSLQGEHLSVGLWTERVEAAAQLGAEVGLLRDALEAARLTVDEIHLAEGRPPAADGRAATHFVDRSA</sequence>
<dbReference type="RefSeq" id="WP_054361676.1">
    <property type="nucleotide sequence ID" value="NZ_LJYW01000001.1"/>
</dbReference>
<feature type="compositionally biased region" description="Low complexity" evidence="1">
    <location>
        <begin position="453"/>
        <end position="475"/>
    </location>
</feature>
<reference evidence="3 4" key="2">
    <citation type="submission" date="2015-10" db="EMBL/GenBank/DDBJ databases">
        <title>Draft Genome Sequence of Prosthecomicrobium hirschii ATCC 27832.</title>
        <authorList>
            <person name="Daniel J."/>
            <person name="Givan S.A."/>
            <person name="Brun Y.V."/>
            <person name="Brown P.J."/>
        </authorList>
    </citation>
    <scope>NUCLEOTIDE SEQUENCE [LARGE SCALE GENOMIC DNA]</scope>
    <source>
        <strain evidence="3 4">16</strain>
    </source>
</reference>
<feature type="compositionally biased region" description="Low complexity" evidence="1">
    <location>
        <begin position="419"/>
        <end position="430"/>
    </location>
</feature>
<proteinExistence type="predicted"/>
<feature type="region of interest" description="Disordered" evidence="1">
    <location>
        <begin position="387"/>
        <end position="475"/>
    </location>
</feature>
<reference evidence="3 4" key="1">
    <citation type="submission" date="2015-09" db="EMBL/GenBank/DDBJ databases">
        <authorList>
            <person name="Jackson K.R."/>
            <person name="Lunt B.L."/>
            <person name="Fisher J.N.B."/>
            <person name="Gardner A.V."/>
            <person name="Bailey M.E."/>
            <person name="Deus L.M."/>
            <person name="Earl A.S."/>
            <person name="Gibby P.D."/>
            <person name="Hartmann K.A."/>
            <person name="Liu J.E."/>
            <person name="Manci A.M."/>
            <person name="Nielsen D.A."/>
            <person name="Solomon M.B."/>
            <person name="Breakwell D.P."/>
            <person name="Burnett S.H."/>
            <person name="Grose J.H."/>
        </authorList>
    </citation>
    <scope>NUCLEOTIDE SEQUENCE [LARGE SCALE GENOMIC DNA]</scope>
    <source>
        <strain evidence="3 4">16</strain>
    </source>
</reference>
<dbReference type="STRING" id="665126.ABB55_27445"/>
<evidence type="ECO:0000313" key="3">
    <source>
        <dbReference type="EMBL" id="KPL55508.1"/>
    </source>
</evidence>
<evidence type="ECO:0000313" key="4">
    <source>
        <dbReference type="Proteomes" id="UP000048984"/>
    </source>
</evidence>
<comment type="caution">
    <text evidence="3">The sequence shown here is derived from an EMBL/GenBank/DDBJ whole genome shotgun (WGS) entry which is preliminary data.</text>
</comment>
<dbReference type="EMBL" id="LJYW01000001">
    <property type="protein sequence ID" value="KPL55508.1"/>
    <property type="molecule type" value="Genomic_DNA"/>
</dbReference>
<feature type="region of interest" description="Disordered" evidence="1">
    <location>
        <begin position="556"/>
        <end position="596"/>
    </location>
</feature>
<name>A0A0P6VW34_9HYPH</name>
<dbReference type="AlphaFoldDB" id="A0A0P6VW34"/>
<dbReference type="Proteomes" id="UP000048984">
    <property type="component" value="Unassembled WGS sequence"/>
</dbReference>
<feature type="domain" description="Flagellar hook-length control protein-like C-terminal" evidence="2">
    <location>
        <begin position="673"/>
        <end position="747"/>
    </location>
</feature>
<evidence type="ECO:0000259" key="2">
    <source>
        <dbReference type="Pfam" id="PF02120"/>
    </source>
</evidence>
<feature type="compositionally biased region" description="Pro residues" evidence="1">
    <location>
        <begin position="407"/>
        <end position="418"/>
    </location>
</feature>